<proteinExistence type="predicted"/>
<feature type="transmembrane region" description="Helical" evidence="1">
    <location>
        <begin position="67"/>
        <end position="85"/>
    </location>
</feature>
<dbReference type="Proteomes" id="UP000198670">
    <property type="component" value="Unassembled WGS sequence"/>
</dbReference>
<protein>
    <submittedName>
        <fullName evidence="3">VanZ like family protein</fullName>
    </submittedName>
</protein>
<sequence>MKHYGWAMLWAVVVLVLCSIPSESTDDIPKFPGIDKLVHSGFFFVFTVLLYYGAIRKAGTSRPSWGITIRVIVFSFLFALFTEFLQWKIFTYRSAEIWDLFADIVGTGMGVFAYLLLHNSYRVKARTANFVIGAVMVVNLSACGVFRKGCKCPPVHRYVPTAVRHASLQSFGNGHTVNVERSTRQKSLSAGFEGGTRGQYIVYQ</sequence>
<dbReference type="NCBIfam" id="NF037970">
    <property type="entry name" value="vanZ_1"/>
    <property type="match status" value="1"/>
</dbReference>
<keyword evidence="1" id="KW-1133">Transmembrane helix</keyword>
<dbReference type="PANTHER" id="PTHR28008:SF1">
    <property type="entry name" value="DOMAIN PROTEIN, PUTATIVE (AFU_ORTHOLOGUE AFUA_3G10980)-RELATED"/>
    <property type="match status" value="1"/>
</dbReference>
<dbReference type="PANTHER" id="PTHR28008">
    <property type="entry name" value="DOMAIN PROTEIN, PUTATIVE (AFU_ORTHOLOGUE AFUA_3G10980)-RELATED"/>
    <property type="match status" value="1"/>
</dbReference>
<keyword evidence="1" id="KW-0472">Membrane</keyword>
<evidence type="ECO:0000256" key="1">
    <source>
        <dbReference type="SAM" id="Phobius"/>
    </source>
</evidence>
<evidence type="ECO:0000259" key="2">
    <source>
        <dbReference type="Pfam" id="PF04892"/>
    </source>
</evidence>
<gene>
    <name evidence="3" type="ORF">SAMN05444682_11226</name>
</gene>
<dbReference type="STRING" id="1477437.SAMN05444682_11226"/>
<dbReference type="EMBL" id="FOQO01000012">
    <property type="protein sequence ID" value="SFJ65805.1"/>
    <property type="molecule type" value="Genomic_DNA"/>
</dbReference>
<evidence type="ECO:0000313" key="4">
    <source>
        <dbReference type="Proteomes" id="UP000198670"/>
    </source>
</evidence>
<keyword evidence="1" id="KW-0812">Transmembrane</keyword>
<dbReference type="InterPro" id="IPR006976">
    <property type="entry name" value="VanZ-like"/>
</dbReference>
<dbReference type="Pfam" id="PF04892">
    <property type="entry name" value="VanZ"/>
    <property type="match status" value="1"/>
</dbReference>
<dbReference type="AlphaFoldDB" id="A0A1I3T4B9"/>
<organism evidence="3 4">
    <name type="scientific">Parapedobacter indicus</name>
    <dbReference type="NCBI Taxonomy" id="1477437"/>
    <lineage>
        <taxon>Bacteria</taxon>
        <taxon>Pseudomonadati</taxon>
        <taxon>Bacteroidota</taxon>
        <taxon>Sphingobacteriia</taxon>
        <taxon>Sphingobacteriales</taxon>
        <taxon>Sphingobacteriaceae</taxon>
        <taxon>Parapedobacter</taxon>
    </lineage>
</organism>
<feature type="domain" description="VanZ-like" evidence="2">
    <location>
        <begin position="40"/>
        <end position="117"/>
    </location>
</feature>
<name>A0A1I3T4B9_9SPHI</name>
<evidence type="ECO:0000313" key="3">
    <source>
        <dbReference type="EMBL" id="SFJ65805.1"/>
    </source>
</evidence>
<dbReference type="RefSeq" id="WP_090630545.1">
    <property type="nucleotide sequence ID" value="NZ_FOQO01000012.1"/>
</dbReference>
<accession>A0A1I3T4B9</accession>
<feature type="transmembrane region" description="Helical" evidence="1">
    <location>
        <begin position="37"/>
        <end position="55"/>
    </location>
</feature>
<dbReference type="OrthoDB" id="1524985at2"/>
<keyword evidence="4" id="KW-1185">Reference proteome</keyword>
<feature type="transmembrane region" description="Helical" evidence="1">
    <location>
        <begin position="97"/>
        <end position="117"/>
    </location>
</feature>
<reference evidence="3 4" key="1">
    <citation type="submission" date="2016-10" db="EMBL/GenBank/DDBJ databases">
        <authorList>
            <person name="de Groot N.N."/>
        </authorList>
    </citation>
    <scope>NUCLEOTIDE SEQUENCE [LARGE SCALE GENOMIC DNA]</scope>
    <source>
        <strain evidence="3 4">RK1</strain>
    </source>
</reference>